<dbReference type="InterPro" id="IPR002241">
    <property type="entry name" value="Glyco_hydro_27"/>
</dbReference>
<accession>A0ABP9G5Y1</accession>
<organism evidence="8 9">
    <name type="scientific">Mucilaginibacter defluvii</name>
    <dbReference type="NCBI Taxonomy" id="1196019"/>
    <lineage>
        <taxon>Bacteria</taxon>
        <taxon>Pseudomonadati</taxon>
        <taxon>Bacteroidota</taxon>
        <taxon>Sphingobacteriia</taxon>
        <taxon>Sphingobacteriales</taxon>
        <taxon>Sphingobacteriaceae</taxon>
        <taxon>Mucilaginibacter</taxon>
    </lineage>
</organism>
<dbReference type="SUPFAM" id="SSF51445">
    <property type="entry name" value="(Trans)glycosidases"/>
    <property type="match status" value="1"/>
</dbReference>
<evidence type="ECO:0000256" key="6">
    <source>
        <dbReference type="SAM" id="SignalP"/>
    </source>
</evidence>
<evidence type="ECO:0000256" key="1">
    <source>
        <dbReference type="ARBA" id="ARBA00009743"/>
    </source>
</evidence>
<dbReference type="PANTHER" id="PTHR11452">
    <property type="entry name" value="ALPHA-GALACTOSIDASE/ALPHA-N-ACETYLGALACTOSAMINIDASE"/>
    <property type="match status" value="1"/>
</dbReference>
<evidence type="ECO:0000259" key="7">
    <source>
        <dbReference type="Pfam" id="PF17801"/>
    </source>
</evidence>
<keyword evidence="2 6" id="KW-0732">Signal</keyword>
<dbReference type="Pfam" id="PF05345">
    <property type="entry name" value="He_PIG"/>
    <property type="match status" value="1"/>
</dbReference>
<dbReference type="Pfam" id="PF16499">
    <property type="entry name" value="Melibiase_2"/>
    <property type="match status" value="1"/>
</dbReference>
<keyword evidence="9" id="KW-1185">Reference proteome</keyword>
<dbReference type="InterPro" id="IPR041233">
    <property type="entry name" value="Melibiase_C"/>
</dbReference>
<evidence type="ECO:0000256" key="5">
    <source>
        <dbReference type="RuleBase" id="RU361168"/>
    </source>
</evidence>
<dbReference type="Gene3D" id="2.60.40.10">
    <property type="entry name" value="Immunoglobulins"/>
    <property type="match status" value="1"/>
</dbReference>
<dbReference type="EC" id="3.2.1.22" evidence="5"/>
<keyword evidence="5" id="KW-1015">Disulfide bond</keyword>
<feature type="signal peptide" evidence="6">
    <location>
        <begin position="1"/>
        <end position="19"/>
    </location>
</feature>
<proteinExistence type="inferred from homology"/>
<dbReference type="Pfam" id="PF17801">
    <property type="entry name" value="Melibiase_C"/>
    <property type="match status" value="1"/>
</dbReference>
<dbReference type="InterPro" id="IPR017853">
    <property type="entry name" value="GH"/>
</dbReference>
<dbReference type="InterPro" id="IPR013785">
    <property type="entry name" value="Aldolase_TIM"/>
</dbReference>
<comment type="similarity">
    <text evidence="1 5">Belongs to the glycosyl hydrolase 27 family.</text>
</comment>
<reference evidence="9" key="1">
    <citation type="journal article" date="2019" name="Int. J. Syst. Evol. Microbiol.">
        <title>The Global Catalogue of Microorganisms (GCM) 10K type strain sequencing project: providing services to taxonomists for standard genome sequencing and annotation.</title>
        <authorList>
            <consortium name="The Broad Institute Genomics Platform"/>
            <consortium name="The Broad Institute Genome Sequencing Center for Infectious Disease"/>
            <person name="Wu L."/>
            <person name="Ma J."/>
        </authorList>
    </citation>
    <scope>NUCLEOTIDE SEQUENCE [LARGE SCALE GENOMIC DNA]</scope>
    <source>
        <strain evidence="9">JCM 18283</strain>
    </source>
</reference>
<dbReference type="SUPFAM" id="SSF49313">
    <property type="entry name" value="Cadherin-like"/>
    <property type="match status" value="1"/>
</dbReference>
<dbReference type="CDD" id="cd14792">
    <property type="entry name" value="GH27"/>
    <property type="match status" value="1"/>
</dbReference>
<gene>
    <name evidence="8" type="ORF">GCM10023313_35710</name>
</gene>
<dbReference type="InterPro" id="IPR008979">
    <property type="entry name" value="Galactose-bd-like_sf"/>
</dbReference>
<feature type="chain" id="PRO_5046651249" description="Alpha-galactosidase" evidence="6">
    <location>
        <begin position="20"/>
        <end position="742"/>
    </location>
</feature>
<dbReference type="PANTHER" id="PTHR11452:SF75">
    <property type="entry name" value="ALPHA-GALACTOSIDASE MEL1"/>
    <property type="match status" value="1"/>
</dbReference>
<keyword evidence="4 5" id="KW-0326">Glycosidase</keyword>
<evidence type="ECO:0000313" key="9">
    <source>
        <dbReference type="Proteomes" id="UP001501436"/>
    </source>
</evidence>
<dbReference type="RefSeq" id="WP_345333457.1">
    <property type="nucleotide sequence ID" value="NZ_BAABJI010000004.1"/>
</dbReference>
<keyword evidence="3 5" id="KW-0378">Hydrolase</keyword>
<feature type="domain" description="Alpha galactosidase C-terminal" evidence="7">
    <location>
        <begin position="667"/>
        <end position="740"/>
    </location>
</feature>
<dbReference type="Gene3D" id="3.20.20.70">
    <property type="entry name" value="Aldolase class I"/>
    <property type="match status" value="1"/>
</dbReference>
<dbReference type="Gene3D" id="2.60.120.260">
    <property type="entry name" value="Galactose-binding domain-like"/>
    <property type="match status" value="1"/>
</dbReference>
<dbReference type="Proteomes" id="UP001501436">
    <property type="component" value="Unassembled WGS sequence"/>
</dbReference>
<dbReference type="InterPro" id="IPR013780">
    <property type="entry name" value="Glyco_hydro_b"/>
</dbReference>
<comment type="catalytic activity">
    <reaction evidence="5">
        <text>Hydrolysis of terminal, non-reducing alpha-D-galactose residues in alpha-D-galactosides, including galactose oligosaccharides, galactomannans and galactolipids.</text>
        <dbReference type="EC" id="3.2.1.22"/>
    </reaction>
</comment>
<evidence type="ECO:0000313" key="8">
    <source>
        <dbReference type="EMBL" id="GAA4927975.1"/>
    </source>
</evidence>
<comment type="caution">
    <text evidence="8">The sequence shown here is derived from an EMBL/GenBank/DDBJ whole genome shotgun (WGS) entry which is preliminary data.</text>
</comment>
<dbReference type="InterPro" id="IPR015919">
    <property type="entry name" value="Cadherin-like_sf"/>
</dbReference>
<dbReference type="Gene3D" id="2.60.40.1180">
    <property type="entry name" value="Golgi alpha-mannosidase II"/>
    <property type="match status" value="1"/>
</dbReference>
<sequence length="742" mass="82405">MRKLLIMTCMAAFAYTATAQRVQMLQAKFSKGNEAAWRNPAFNDAAWQTLKTSSFWEKQGVNYNGYAWYRIHVTVPSSLRTKSALKDSLLLNLAYIDDCDEVFFNGKKVGQTGRFPEEQGGYSTAYFKERVYRLALKDITVNWDKENIIAIKVYDGDGDGGLGNGTPYLAMLDYIDNISINTNNNFTFADGKVKKAVKLVNRNKEGVKGVFSISAKDEETGKIIYSKEQGIGFLPKRESPKDYVDIPVEIAGKPGITLTYKFTEQRTGKSITATEQPPYILTPKAPATPRINGAQVTGVRPNSPLIYKIAATGKKPLSYSAAQLPEGLKLDAATGIITGSIAKGGDYPVKLTVKNALGTTSRTLTIKVGDLLALTPAMGWNSWNCWGLSVTADKVKSSAQALIDKGLIDHGWTYINVDDAWEAPARAADGAIVTNEKFPDMKALGDWLHSHGLKFGIYSSPGRLTCGGYLGSLGHELQDAETYNKWGVDYLKHDWCSYSEVAGSDTSLETFMKPYRVMQKALRSQPRDIYYSLCQYGMKDVWKWGPQVDANSWRTTGDITDTWESLYEIGFRQYKISEYAKPGRWNDPDMLIVGKVGWSGNLRNTRLTPDEQYTHISLWSLLASPLLIGCDISQMDDFTLNLLTNDEVIAVNQDVLGKQARRVLAKDDYEVYVKELADGSKAVGFFNLSKKYRTITVKPSEIGLSPSAQVRDVWRQKDLGKAAAGFTYKLAPHGVMMIRVKG</sequence>
<dbReference type="SUPFAM" id="SSF49785">
    <property type="entry name" value="Galactose-binding domain-like"/>
    <property type="match status" value="1"/>
</dbReference>
<evidence type="ECO:0000256" key="4">
    <source>
        <dbReference type="ARBA" id="ARBA00023295"/>
    </source>
</evidence>
<evidence type="ECO:0000256" key="2">
    <source>
        <dbReference type="ARBA" id="ARBA00022729"/>
    </source>
</evidence>
<evidence type="ECO:0000256" key="3">
    <source>
        <dbReference type="ARBA" id="ARBA00022801"/>
    </source>
</evidence>
<dbReference type="SUPFAM" id="SSF51011">
    <property type="entry name" value="Glycosyl hydrolase domain"/>
    <property type="match status" value="1"/>
</dbReference>
<protein>
    <recommendedName>
        <fullName evidence="5">Alpha-galactosidase</fullName>
        <ecNumber evidence="5">3.2.1.22</ecNumber>
    </recommendedName>
    <alternativeName>
        <fullName evidence="5">Melibiase</fullName>
    </alternativeName>
</protein>
<dbReference type="PRINTS" id="PR00740">
    <property type="entry name" value="GLHYDRLASE27"/>
</dbReference>
<dbReference type="EMBL" id="BAABJI010000004">
    <property type="protein sequence ID" value="GAA4927975.1"/>
    <property type="molecule type" value="Genomic_DNA"/>
</dbReference>
<name>A0ABP9G5Y1_9SPHI</name>
<dbReference type="InterPro" id="IPR013783">
    <property type="entry name" value="Ig-like_fold"/>
</dbReference>